<comment type="caution">
    <text evidence="1">The sequence shown here is derived from an EMBL/GenBank/DDBJ whole genome shotgun (WGS) entry which is preliminary data.</text>
</comment>
<evidence type="ECO:0000313" key="1">
    <source>
        <dbReference type="EMBL" id="KAJ0030282.1"/>
    </source>
</evidence>
<name>A0ACC0Y7B9_9ROSI</name>
<accession>A0ACC0Y7B9</accession>
<dbReference type="Proteomes" id="UP001163603">
    <property type="component" value="Chromosome 8"/>
</dbReference>
<organism evidence="1 2">
    <name type="scientific">Pistacia integerrima</name>
    <dbReference type="NCBI Taxonomy" id="434235"/>
    <lineage>
        <taxon>Eukaryota</taxon>
        <taxon>Viridiplantae</taxon>
        <taxon>Streptophyta</taxon>
        <taxon>Embryophyta</taxon>
        <taxon>Tracheophyta</taxon>
        <taxon>Spermatophyta</taxon>
        <taxon>Magnoliopsida</taxon>
        <taxon>eudicotyledons</taxon>
        <taxon>Gunneridae</taxon>
        <taxon>Pentapetalae</taxon>
        <taxon>rosids</taxon>
        <taxon>malvids</taxon>
        <taxon>Sapindales</taxon>
        <taxon>Anacardiaceae</taxon>
        <taxon>Pistacia</taxon>
    </lineage>
</organism>
<gene>
    <name evidence="1" type="ORF">Pint_14565</name>
</gene>
<dbReference type="EMBL" id="CM047743">
    <property type="protein sequence ID" value="KAJ0030282.1"/>
    <property type="molecule type" value="Genomic_DNA"/>
</dbReference>
<reference evidence="2" key="1">
    <citation type="journal article" date="2023" name="G3 (Bethesda)">
        <title>Genome assembly and association tests identify interacting loci associated with vigor, precocity, and sex in interspecific pistachio rootstocks.</title>
        <authorList>
            <person name="Palmer W."/>
            <person name="Jacygrad E."/>
            <person name="Sagayaradj S."/>
            <person name="Cavanaugh K."/>
            <person name="Han R."/>
            <person name="Bertier L."/>
            <person name="Beede B."/>
            <person name="Kafkas S."/>
            <person name="Golino D."/>
            <person name="Preece J."/>
            <person name="Michelmore R."/>
        </authorList>
    </citation>
    <scope>NUCLEOTIDE SEQUENCE [LARGE SCALE GENOMIC DNA]</scope>
</reference>
<keyword evidence="2" id="KW-1185">Reference proteome</keyword>
<evidence type="ECO:0000313" key="2">
    <source>
        <dbReference type="Proteomes" id="UP001163603"/>
    </source>
</evidence>
<proteinExistence type="predicted"/>
<sequence length="115" mass="12023">MENKHSNFAATRETPMLATLVLSLELGARTGGAPVGLDLQSNSVSSGVEPLATAGSGRSTISAIFRDGLGALVGGYTSSDLILSISRSEETLTSPEKFPVEIVPQSKPPYDMIEK</sequence>
<protein>
    <submittedName>
        <fullName evidence="1">Uncharacterized protein</fullName>
    </submittedName>
</protein>